<reference evidence="1" key="1">
    <citation type="submission" date="2018-04" db="EMBL/GenBank/DDBJ databases">
        <title>Transcriptome of Schizaphis graminum biotype I.</title>
        <authorList>
            <person name="Scully E.D."/>
            <person name="Geib S.M."/>
            <person name="Palmer N.A."/>
            <person name="Koch K."/>
            <person name="Bradshaw J."/>
            <person name="Heng-Moss T."/>
            <person name="Sarath G."/>
        </authorList>
    </citation>
    <scope>NUCLEOTIDE SEQUENCE</scope>
</reference>
<dbReference type="GO" id="GO:0006635">
    <property type="term" value="P:fatty acid beta-oxidation"/>
    <property type="evidence" value="ECO:0007669"/>
    <property type="project" value="TreeGrafter"/>
</dbReference>
<proteinExistence type="predicted"/>
<sequence length="143" mass="16331">MGCDYRVMIGPNYTIGLNETKLGVVPPKWFQDTMFAVIGQRKAEVSMTTGKMYTTAEALKIGLVDESSTDIDSALKKGTQFLNNFENISPWAYKTTKHISRQPTIQLLIDNKQKDFDFVFKYMQTSMVQKSLGLYLKSLKKKR</sequence>
<dbReference type="Gene3D" id="3.90.226.10">
    <property type="entry name" value="2-enoyl-CoA Hydratase, Chain A, domain 1"/>
    <property type="match status" value="1"/>
</dbReference>
<evidence type="ECO:0000313" key="1">
    <source>
        <dbReference type="EMBL" id="MBY27951.1"/>
    </source>
</evidence>
<name>A0A2S2PER8_SCHGA</name>
<dbReference type="Gene3D" id="6.10.250.170">
    <property type="match status" value="1"/>
</dbReference>
<dbReference type="AlphaFoldDB" id="A0A2S2PER8"/>
<gene>
    <name evidence="1" type="primary">Eci1_0</name>
    <name evidence="1" type="ORF">g.13404</name>
</gene>
<dbReference type="Pfam" id="PF00378">
    <property type="entry name" value="ECH_1"/>
    <property type="match status" value="1"/>
</dbReference>
<dbReference type="PANTHER" id="PTHR11941">
    <property type="entry name" value="ENOYL-COA HYDRATASE-RELATED"/>
    <property type="match status" value="1"/>
</dbReference>
<dbReference type="GO" id="GO:0005739">
    <property type="term" value="C:mitochondrion"/>
    <property type="evidence" value="ECO:0007669"/>
    <property type="project" value="TreeGrafter"/>
</dbReference>
<protein>
    <submittedName>
        <fullName evidence="1">Enoyl-CoA delta isomerase 1</fullName>
    </submittedName>
</protein>
<accession>A0A2S2PER8</accession>
<organism evidence="1">
    <name type="scientific">Schizaphis graminum</name>
    <name type="common">Green bug aphid</name>
    <dbReference type="NCBI Taxonomy" id="13262"/>
    <lineage>
        <taxon>Eukaryota</taxon>
        <taxon>Metazoa</taxon>
        <taxon>Ecdysozoa</taxon>
        <taxon>Arthropoda</taxon>
        <taxon>Hexapoda</taxon>
        <taxon>Insecta</taxon>
        <taxon>Pterygota</taxon>
        <taxon>Neoptera</taxon>
        <taxon>Paraneoptera</taxon>
        <taxon>Hemiptera</taxon>
        <taxon>Sternorrhyncha</taxon>
        <taxon>Aphidomorpha</taxon>
        <taxon>Aphidoidea</taxon>
        <taxon>Aphididae</taxon>
        <taxon>Aphidini</taxon>
        <taxon>Schizaphis</taxon>
    </lineage>
</organism>
<dbReference type="SUPFAM" id="SSF52096">
    <property type="entry name" value="ClpP/crotonase"/>
    <property type="match status" value="1"/>
</dbReference>
<dbReference type="InterPro" id="IPR001753">
    <property type="entry name" value="Enoyl-CoA_hydra/iso"/>
</dbReference>
<dbReference type="EMBL" id="GGMR01015332">
    <property type="protein sequence ID" value="MBY27951.1"/>
    <property type="molecule type" value="Transcribed_RNA"/>
</dbReference>
<keyword evidence="1" id="KW-0413">Isomerase</keyword>
<dbReference type="PANTHER" id="PTHR11941:SF45">
    <property type="entry name" value="ENOYL-COA DELTA ISOMERASE 1, MITOCHONDRIAL"/>
    <property type="match status" value="1"/>
</dbReference>
<dbReference type="InterPro" id="IPR029045">
    <property type="entry name" value="ClpP/crotonase-like_dom_sf"/>
</dbReference>
<dbReference type="GO" id="GO:0016853">
    <property type="term" value="F:isomerase activity"/>
    <property type="evidence" value="ECO:0007669"/>
    <property type="project" value="UniProtKB-KW"/>
</dbReference>